<reference evidence="2 3" key="1">
    <citation type="submission" date="2014-03" db="EMBL/GenBank/DDBJ databases">
        <title>Genomics of Bifidobacteria.</title>
        <authorList>
            <person name="Ventura M."/>
            <person name="Milani C."/>
            <person name="Lugli G.A."/>
        </authorList>
    </citation>
    <scope>NUCLEOTIDE SEQUENCE [LARGE SCALE GENOMIC DNA]</scope>
    <source>
        <strain evidence="2 3">LMG 10510</strain>
    </source>
</reference>
<protein>
    <recommendedName>
        <fullName evidence="1">Bacterial Pleckstrin homology domain-containing protein</fullName>
    </recommendedName>
</protein>
<dbReference type="Gene3D" id="2.30.29.50">
    <property type="entry name" value="Bacterial Pleckstrin homology domain"/>
    <property type="match status" value="1"/>
</dbReference>
<feature type="domain" description="Bacterial Pleckstrin homology" evidence="1">
    <location>
        <begin position="2"/>
        <end position="131"/>
    </location>
</feature>
<evidence type="ECO:0000313" key="3">
    <source>
        <dbReference type="Proteomes" id="UP000028995"/>
    </source>
</evidence>
<dbReference type="SUPFAM" id="SSF50729">
    <property type="entry name" value="PH domain-like"/>
    <property type="match status" value="1"/>
</dbReference>
<evidence type="ECO:0000313" key="2">
    <source>
        <dbReference type="EMBL" id="KFI58251.1"/>
    </source>
</evidence>
<keyword evidence="3" id="KW-1185">Reference proteome</keyword>
<dbReference type="EMBL" id="JGYU01000002">
    <property type="protein sequence ID" value="KFI58251.1"/>
    <property type="molecule type" value="Genomic_DNA"/>
</dbReference>
<dbReference type="OrthoDB" id="3199551at2"/>
<name>A0A087AHK1_9BIFI</name>
<dbReference type="AlphaFoldDB" id="A0A087AHK1"/>
<sequence>MGLFNAFAGNLQQVSNDQLMQQYGPFLFSGEQITNGYQLIRDAVVFTNMRIIFIDKQGATGAKARYKTIHLDSIVDVEVETAGAIADDSEINITYLKDVYQRKTGAETLGEVTFEFPRKFDIAPVYRYLGELAMANRQRINAK</sequence>
<dbReference type="eggNOG" id="ENOG5031Y2B">
    <property type="taxonomic scope" value="Bacteria"/>
</dbReference>
<accession>A0A087AHK1</accession>
<dbReference type="Proteomes" id="UP000028995">
    <property type="component" value="Unassembled WGS sequence"/>
</dbReference>
<gene>
    <name evidence="2" type="ORF">BCHO_0335</name>
</gene>
<comment type="caution">
    <text evidence="2">The sequence shown here is derived from an EMBL/GenBank/DDBJ whole genome shotgun (WGS) entry which is preliminary data.</text>
</comment>
<dbReference type="InterPro" id="IPR037063">
    <property type="entry name" value="PHb_sf"/>
</dbReference>
<organism evidence="2 3">
    <name type="scientific">Bifidobacterium choerinum</name>
    <dbReference type="NCBI Taxonomy" id="35760"/>
    <lineage>
        <taxon>Bacteria</taxon>
        <taxon>Bacillati</taxon>
        <taxon>Actinomycetota</taxon>
        <taxon>Actinomycetes</taxon>
        <taxon>Bifidobacteriales</taxon>
        <taxon>Bifidobacteriaceae</taxon>
        <taxon>Bifidobacterium</taxon>
    </lineage>
</organism>
<dbReference type="Pfam" id="PF08000">
    <property type="entry name" value="bPH_1"/>
    <property type="match status" value="1"/>
</dbReference>
<evidence type="ECO:0000259" key="1">
    <source>
        <dbReference type="Pfam" id="PF08000"/>
    </source>
</evidence>
<dbReference type="RefSeq" id="WP_024540622.1">
    <property type="nucleotide sequence ID" value="NZ_JBQKLO010000003.1"/>
</dbReference>
<dbReference type="InterPro" id="IPR012544">
    <property type="entry name" value="PHb"/>
</dbReference>
<proteinExistence type="predicted"/>